<dbReference type="GO" id="GO:0006289">
    <property type="term" value="P:nucleotide-excision repair"/>
    <property type="evidence" value="ECO:0007669"/>
    <property type="project" value="TreeGrafter"/>
</dbReference>
<dbReference type="Pfam" id="PF04005">
    <property type="entry name" value="Hus1"/>
    <property type="match status" value="1"/>
</dbReference>
<keyword evidence="3" id="KW-0539">Nucleus</keyword>
<dbReference type="PANTHER" id="PTHR12900">
    <property type="entry name" value="MITOTIC AND DNA DAMAGE CHECKPOINT PROTEIN HUS1"/>
    <property type="match status" value="1"/>
</dbReference>
<gene>
    <name evidence="5" type="ORF">KP509_30G021700</name>
</gene>
<evidence type="ECO:0000313" key="6">
    <source>
        <dbReference type="Proteomes" id="UP000825935"/>
    </source>
</evidence>
<proteinExistence type="inferred from homology"/>
<dbReference type="OMA" id="GKICHLY"/>
<dbReference type="GO" id="GO:0035861">
    <property type="term" value="C:site of double-strand break"/>
    <property type="evidence" value="ECO:0007669"/>
    <property type="project" value="TreeGrafter"/>
</dbReference>
<reference evidence="5" key="1">
    <citation type="submission" date="2021-08" db="EMBL/GenBank/DDBJ databases">
        <title>WGS assembly of Ceratopteris richardii.</title>
        <authorList>
            <person name="Marchant D.B."/>
            <person name="Chen G."/>
            <person name="Jenkins J."/>
            <person name="Shu S."/>
            <person name="Leebens-Mack J."/>
            <person name="Grimwood J."/>
            <person name="Schmutz J."/>
            <person name="Soltis P."/>
            <person name="Soltis D."/>
            <person name="Chen Z.-H."/>
        </authorList>
    </citation>
    <scope>NUCLEOTIDE SEQUENCE</scope>
    <source>
        <strain evidence="5">Whitten #5841</strain>
        <tissue evidence="5">Leaf</tissue>
    </source>
</reference>
<dbReference type="GO" id="GO:0000724">
    <property type="term" value="P:double-strand break repair via homologous recombination"/>
    <property type="evidence" value="ECO:0007669"/>
    <property type="project" value="TreeGrafter"/>
</dbReference>
<evidence type="ECO:0000256" key="2">
    <source>
        <dbReference type="ARBA" id="ARBA00005563"/>
    </source>
</evidence>
<dbReference type="InterPro" id="IPR007150">
    <property type="entry name" value="HUS1/Mec3"/>
</dbReference>
<comment type="subcellular location">
    <subcellularLocation>
        <location evidence="1">Nucleus</location>
    </subcellularLocation>
</comment>
<dbReference type="GO" id="GO:0033314">
    <property type="term" value="P:mitotic DNA replication checkpoint signaling"/>
    <property type="evidence" value="ECO:0007669"/>
    <property type="project" value="TreeGrafter"/>
</dbReference>
<dbReference type="Gene3D" id="3.70.10.10">
    <property type="match status" value="1"/>
</dbReference>
<dbReference type="PIRSF" id="PIRSF011312">
    <property type="entry name" value="Cell_cycle_HUS1"/>
    <property type="match status" value="1"/>
</dbReference>
<protein>
    <recommendedName>
        <fullName evidence="4">Checkpoint protein</fullName>
    </recommendedName>
</protein>
<organism evidence="5 6">
    <name type="scientific">Ceratopteris richardii</name>
    <name type="common">Triangle waterfern</name>
    <dbReference type="NCBI Taxonomy" id="49495"/>
    <lineage>
        <taxon>Eukaryota</taxon>
        <taxon>Viridiplantae</taxon>
        <taxon>Streptophyta</taxon>
        <taxon>Embryophyta</taxon>
        <taxon>Tracheophyta</taxon>
        <taxon>Polypodiopsida</taxon>
        <taxon>Polypodiidae</taxon>
        <taxon>Polypodiales</taxon>
        <taxon>Pteridineae</taxon>
        <taxon>Pteridaceae</taxon>
        <taxon>Parkerioideae</taxon>
        <taxon>Ceratopteris</taxon>
    </lineage>
</organism>
<dbReference type="GO" id="GO:0030896">
    <property type="term" value="C:checkpoint clamp complex"/>
    <property type="evidence" value="ECO:0007669"/>
    <property type="project" value="InterPro"/>
</dbReference>
<dbReference type="InterPro" id="IPR016580">
    <property type="entry name" value="HUS1"/>
</dbReference>
<comment type="similarity">
    <text evidence="2 4">Belongs to the HUS1 family.</text>
</comment>
<dbReference type="AlphaFoldDB" id="A0A8T2R0Q3"/>
<name>A0A8T2R0Q3_CERRI</name>
<dbReference type="GO" id="GO:0031573">
    <property type="term" value="P:mitotic intra-S DNA damage checkpoint signaling"/>
    <property type="evidence" value="ECO:0007669"/>
    <property type="project" value="TreeGrafter"/>
</dbReference>
<dbReference type="EMBL" id="CM035435">
    <property type="protein sequence ID" value="KAH7289856.1"/>
    <property type="molecule type" value="Genomic_DNA"/>
</dbReference>
<evidence type="ECO:0000313" key="5">
    <source>
        <dbReference type="EMBL" id="KAH7289856.1"/>
    </source>
</evidence>
<comment type="caution">
    <text evidence="5">The sequence shown here is derived from an EMBL/GenBank/DDBJ whole genome shotgun (WGS) entry which is preliminary data.</text>
</comment>
<dbReference type="GO" id="GO:0000723">
    <property type="term" value="P:telomere maintenance"/>
    <property type="evidence" value="ECO:0007669"/>
    <property type="project" value="TreeGrafter"/>
</dbReference>
<accession>A0A8T2R0Q3</accession>
<evidence type="ECO:0000256" key="4">
    <source>
        <dbReference type="PIRNR" id="PIRNR011312"/>
    </source>
</evidence>
<keyword evidence="6" id="KW-1185">Reference proteome</keyword>
<dbReference type="Proteomes" id="UP000825935">
    <property type="component" value="Chromosome 30"/>
</dbReference>
<evidence type="ECO:0000256" key="1">
    <source>
        <dbReference type="ARBA" id="ARBA00004123"/>
    </source>
</evidence>
<evidence type="ECO:0000256" key="3">
    <source>
        <dbReference type="ARBA" id="ARBA00023242"/>
    </source>
</evidence>
<dbReference type="OrthoDB" id="337750at2759"/>
<dbReference type="GO" id="GO:0005730">
    <property type="term" value="C:nucleolus"/>
    <property type="evidence" value="ECO:0007669"/>
    <property type="project" value="InterPro"/>
</dbReference>
<sequence length="311" mass="34609">MKFKAFLTNHGVSLLERRFIPAFEKIGKSCHLYLTPEHVILLHNVLNSNGVQAVAQFKKEALFEDYRISSQNEDRIAFTIDLALFARALRSSISMDGDKLQVKLVKKRAVAVERAMPYLSLESMGHRTAVVQDVPISNPLSRTDVHELQTALDMAQDLPRTLVQVPDLHLLQNLANRLKNVGEILEIGITQYGDFHLHISTSLVTIGSEFRKLRVLGVRADGGVLDGAVSASARLEQALQRGEASAVQVSMKHFVKSLQCQLTKPDTSFYGIGQNDSSLTMIFQFFVPGSRQMDDSISLHYRLPVLDPGLS</sequence>
<dbReference type="PANTHER" id="PTHR12900:SF0">
    <property type="entry name" value="CHECKPOINT PROTEIN"/>
    <property type="match status" value="1"/>
</dbReference>
<dbReference type="GO" id="GO:0044778">
    <property type="term" value="P:meiotic DNA integrity checkpoint signaling"/>
    <property type="evidence" value="ECO:0007669"/>
    <property type="project" value="TreeGrafter"/>
</dbReference>